<proteinExistence type="predicted"/>
<dbReference type="InterPro" id="IPR051319">
    <property type="entry name" value="Oligoribo/pAp-PDE_c-di-AMP_PDE"/>
</dbReference>
<dbReference type="EMBL" id="BEXA01000004">
    <property type="protein sequence ID" value="GAY73735.1"/>
    <property type="molecule type" value="Genomic_DNA"/>
</dbReference>
<keyword evidence="3" id="KW-1185">Reference proteome</keyword>
<dbReference type="Pfam" id="PF01368">
    <property type="entry name" value="DHH"/>
    <property type="match status" value="1"/>
</dbReference>
<comment type="caution">
    <text evidence="2">The sequence shown here is derived from an EMBL/GenBank/DDBJ whole genome shotgun (WGS) entry which is preliminary data.</text>
</comment>
<evidence type="ECO:0000259" key="1">
    <source>
        <dbReference type="Pfam" id="PF01368"/>
    </source>
</evidence>
<dbReference type="PANTHER" id="PTHR47618">
    <property type="entry name" value="BIFUNCTIONAL OLIGORIBONUCLEASE AND PAP PHOSPHATASE NRNA"/>
    <property type="match status" value="1"/>
</dbReference>
<evidence type="ECO:0000313" key="3">
    <source>
        <dbReference type="Proteomes" id="UP000286974"/>
    </source>
</evidence>
<reference evidence="2 3" key="1">
    <citation type="submission" date="2017-11" db="EMBL/GenBank/DDBJ databases">
        <title>Draft Genome Sequence of Lactobacillus curieae NBRC 111893 isolated from Koso, a Japanese sugar-Vegetable Fermented Beverage.</title>
        <authorList>
            <person name="Chiou T.Y."/>
            <person name="Oshima K."/>
            <person name="Suda W."/>
            <person name="Hattori M."/>
            <person name="Takahashi T."/>
        </authorList>
    </citation>
    <scope>NUCLEOTIDE SEQUENCE [LARGE SCALE GENOMIC DNA]</scope>
    <source>
        <strain evidence="2 3">NBRC111893</strain>
    </source>
</reference>
<dbReference type="AlphaFoldDB" id="A0A401FMW7"/>
<dbReference type="PANTHER" id="PTHR47618:SF1">
    <property type="entry name" value="BIFUNCTIONAL OLIGORIBONUCLEASE AND PAP PHOSPHATASE NRNA"/>
    <property type="match status" value="1"/>
</dbReference>
<protein>
    <submittedName>
        <fullName evidence="2">3'-to-5' oligoribonuclease A, Bacillus type</fullName>
    </submittedName>
</protein>
<name>A0A401FMW7_9LACO</name>
<dbReference type="InterPro" id="IPR001667">
    <property type="entry name" value="DDH_dom"/>
</dbReference>
<dbReference type="Proteomes" id="UP000286974">
    <property type="component" value="Unassembled WGS sequence"/>
</dbReference>
<gene>
    <name evidence="2" type="ORF">NBRC111893_1881</name>
</gene>
<accession>A0A401FMW7</accession>
<feature type="domain" description="DDH" evidence="1">
    <location>
        <begin position="22"/>
        <end position="101"/>
    </location>
</feature>
<dbReference type="SUPFAM" id="SSF64182">
    <property type="entry name" value="DHH phosphoesterases"/>
    <property type="match status" value="1"/>
</dbReference>
<organism evidence="2 3">
    <name type="scientific">Lentilactobacillus kosonis</name>
    <dbReference type="NCBI Taxonomy" id="2810561"/>
    <lineage>
        <taxon>Bacteria</taxon>
        <taxon>Bacillati</taxon>
        <taxon>Bacillota</taxon>
        <taxon>Bacilli</taxon>
        <taxon>Lactobacillales</taxon>
        <taxon>Lactobacillaceae</taxon>
        <taxon>Lentilactobacillus</taxon>
    </lineage>
</organism>
<sequence>MGLADILKASFPEKNILCVGKQYASFDWLGKVDEVKDDQYTNALVIIVDTANQPRVDDERYTTGKAMVKIDHHPNDDAFGDIQWVEDQASSTSELIYDFLMLTVKN</sequence>
<evidence type="ECO:0000313" key="2">
    <source>
        <dbReference type="EMBL" id="GAY73735.1"/>
    </source>
</evidence>
<dbReference type="Gene3D" id="3.90.1640.10">
    <property type="entry name" value="inorganic pyrophosphatase (n-terminal core)"/>
    <property type="match status" value="1"/>
</dbReference>
<dbReference type="InterPro" id="IPR038763">
    <property type="entry name" value="DHH_sf"/>
</dbReference>